<dbReference type="PANTHER" id="PTHR11117:SF2">
    <property type="entry name" value="SUCCINATE--COA LIGASE [ADP_GDP-FORMING] SUBUNIT ALPHA, MITOCHONDRIAL"/>
    <property type="match status" value="1"/>
</dbReference>
<dbReference type="GO" id="GO:0006099">
    <property type="term" value="P:tricarboxylic acid cycle"/>
    <property type="evidence" value="ECO:0007669"/>
    <property type="project" value="TreeGrafter"/>
</dbReference>
<evidence type="ECO:0000256" key="2">
    <source>
        <dbReference type="ARBA" id="ARBA00022741"/>
    </source>
</evidence>
<gene>
    <name evidence="4" type="ORF">HHL10_23205</name>
</gene>
<dbReference type="InterPro" id="IPR036291">
    <property type="entry name" value="NAD(P)-bd_dom_sf"/>
</dbReference>
<evidence type="ECO:0000259" key="3">
    <source>
        <dbReference type="SMART" id="SM00881"/>
    </source>
</evidence>
<dbReference type="InterPro" id="IPR003781">
    <property type="entry name" value="CoA-bd"/>
</dbReference>
<keyword evidence="5" id="KW-1185">Reference proteome</keyword>
<sequence>MAILVNRYSRVILQGGDDGSGPGCSAAWRAGGSAGRSRFLAGVAYGHPAEHLPDGLPLFDSVRHAKAWAAATVSVVCMPPALAADAIEEAVDAGIGLVLCLTEGVPPEDLQRVQRRLNESATRLLGGCIGLVTPGEIHIGAIPGHALRRGRIGVVSRSPTLISLAASQLTGFGLGASTVIALGNAAADVAGLRPVDLLRLFKADPGTDAVLLAGSLGAEADEECAHWIGHHMHKPVVMFRHGPGASPRGVQLTRDPGAMGALIAAAVEPQCLPFD</sequence>
<dbReference type="GO" id="GO:0009361">
    <property type="term" value="C:succinate-CoA ligase complex (ADP-forming)"/>
    <property type="evidence" value="ECO:0007669"/>
    <property type="project" value="TreeGrafter"/>
</dbReference>
<dbReference type="Pfam" id="PF02629">
    <property type="entry name" value="CoA_binding"/>
    <property type="match status" value="1"/>
</dbReference>
<dbReference type="PRINTS" id="PR01798">
    <property type="entry name" value="SCOASYNTHASE"/>
</dbReference>
<reference evidence="4 5" key="1">
    <citation type="submission" date="2020-04" db="EMBL/GenBank/DDBJ databases">
        <title>Azohydromonas sp. isolated from soil.</title>
        <authorList>
            <person name="Dahal R.H."/>
        </authorList>
    </citation>
    <scope>NUCLEOTIDE SEQUENCE [LARGE SCALE GENOMIC DNA]</scope>
    <source>
        <strain evidence="4 5">G-1-1-14</strain>
    </source>
</reference>
<dbReference type="PIRSF" id="PIRSF001553">
    <property type="entry name" value="SucCS_alpha"/>
    <property type="match status" value="1"/>
</dbReference>
<dbReference type="Gene3D" id="3.40.50.720">
    <property type="entry name" value="NAD(P)-binding Rossmann-like Domain"/>
    <property type="match status" value="1"/>
</dbReference>
<dbReference type="Proteomes" id="UP000574067">
    <property type="component" value="Unassembled WGS sequence"/>
</dbReference>
<dbReference type="GO" id="GO:0000166">
    <property type="term" value="F:nucleotide binding"/>
    <property type="evidence" value="ECO:0007669"/>
    <property type="project" value="UniProtKB-KW"/>
</dbReference>
<dbReference type="GO" id="GO:0004776">
    <property type="term" value="F:succinate-CoA ligase (GDP-forming) activity"/>
    <property type="evidence" value="ECO:0007669"/>
    <property type="project" value="TreeGrafter"/>
</dbReference>
<dbReference type="InterPro" id="IPR016102">
    <property type="entry name" value="Succinyl-CoA_synth-like"/>
</dbReference>
<dbReference type="PANTHER" id="PTHR11117">
    <property type="entry name" value="SUCCINYL-COA LIGASE SUBUNIT ALPHA"/>
    <property type="match status" value="1"/>
</dbReference>
<dbReference type="EMBL" id="JABBFW010000023">
    <property type="protein sequence ID" value="NML17884.1"/>
    <property type="molecule type" value="Genomic_DNA"/>
</dbReference>
<evidence type="ECO:0000313" key="4">
    <source>
        <dbReference type="EMBL" id="NML17884.1"/>
    </source>
</evidence>
<comment type="caution">
    <text evidence="4">The sequence shown here is derived from an EMBL/GenBank/DDBJ whole genome shotgun (WGS) entry which is preliminary data.</text>
</comment>
<organism evidence="4 5">
    <name type="scientific">Azohydromonas caseinilytica</name>
    <dbReference type="NCBI Taxonomy" id="2728836"/>
    <lineage>
        <taxon>Bacteria</taxon>
        <taxon>Pseudomonadati</taxon>
        <taxon>Pseudomonadota</taxon>
        <taxon>Betaproteobacteria</taxon>
        <taxon>Burkholderiales</taxon>
        <taxon>Sphaerotilaceae</taxon>
        <taxon>Azohydromonas</taxon>
    </lineage>
</organism>
<dbReference type="AlphaFoldDB" id="A0A848FER1"/>
<evidence type="ECO:0000256" key="1">
    <source>
        <dbReference type="ARBA" id="ARBA00022598"/>
    </source>
</evidence>
<accession>A0A848FER1</accession>
<dbReference type="InterPro" id="IPR005810">
    <property type="entry name" value="CoA_lig_alpha"/>
</dbReference>
<keyword evidence="2" id="KW-0547">Nucleotide-binding</keyword>
<dbReference type="RefSeq" id="WP_169162781.1">
    <property type="nucleotide sequence ID" value="NZ_JABBFW010000023.1"/>
</dbReference>
<evidence type="ECO:0000313" key="5">
    <source>
        <dbReference type="Proteomes" id="UP000574067"/>
    </source>
</evidence>
<keyword evidence="1 4" id="KW-0436">Ligase</keyword>
<dbReference type="SUPFAM" id="SSF51735">
    <property type="entry name" value="NAD(P)-binding Rossmann-fold domains"/>
    <property type="match status" value="1"/>
</dbReference>
<dbReference type="SUPFAM" id="SSF52210">
    <property type="entry name" value="Succinyl-CoA synthetase domains"/>
    <property type="match status" value="1"/>
</dbReference>
<protein>
    <submittedName>
        <fullName evidence="4">Succinate--CoA ligase subunit alpha</fullName>
    </submittedName>
</protein>
<feature type="domain" description="CoA-binding" evidence="3">
    <location>
        <begin position="4"/>
        <end position="105"/>
    </location>
</feature>
<dbReference type="Gene3D" id="3.40.50.261">
    <property type="entry name" value="Succinyl-CoA synthetase domains"/>
    <property type="match status" value="1"/>
</dbReference>
<proteinExistence type="predicted"/>
<dbReference type="GO" id="GO:0004775">
    <property type="term" value="F:succinate-CoA ligase (ADP-forming) activity"/>
    <property type="evidence" value="ECO:0007669"/>
    <property type="project" value="TreeGrafter"/>
</dbReference>
<name>A0A848FER1_9BURK</name>
<dbReference type="SMART" id="SM00881">
    <property type="entry name" value="CoA_binding"/>
    <property type="match status" value="1"/>
</dbReference>